<evidence type="ECO:0000256" key="8">
    <source>
        <dbReference type="ARBA" id="ARBA00023014"/>
    </source>
</evidence>
<keyword evidence="6" id="KW-0479">Metal-binding</keyword>
<dbReference type="InterPro" id="IPR038135">
    <property type="entry name" value="Methylthiotransferase_N_sf"/>
</dbReference>
<dbReference type="InterPro" id="IPR020612">
    <property type="entry name" value="Methylthiotransferase_CS"/>
</dbReference>
<keyword evidence="3" id="KW-0963">Cytoplasm</keyword>
<keyword evidence="5" id="KW-0949">S-adenosyl-L-methionine</keyword>
<evidence type="ECO:0000313" key="12">
    <source>
        <dbReference type="Proteomes" id="UP001321450"/>
    </source>
</evidence>
<keyword evidence="12" id="KW-1185">Reference proteome</keyword>
<dbReference type="PROSITE" id="PS51918">
    <property type="entry name" value="RADICAL_SAM"/>
    <property type="match status" value="1"/>
</dbReference>
<reference evidence="12" key="1">
    <citation type="journal article" date="2024" name="Int. J. Syst. Evol. Microbiol.">
        <title>Methylomarinovum tepidoasis sp. nov., a moderately thermophilic methanotroph of the family Methylothermaceae isolated from a deep-sea hydrothermal field.</title>
        <authorList>
            <person name="Hirayama H."/>
            <person name="Takaki Y."/>
            <person name="Abe M."/>
            <person name="Miyazaki M."/>
            <person name="Uematsu K."/>
            <person name="Matsui Y."/>
            <person name="Takai K."/>
        </authorList>
    </citation>
    <scope>NUCLEOTIDE SEQUENCE [LARGE SCALE GENOMIC DNA]</scope>
    <source>
        <strain evidence="12">IN45</strain>
    </source>
</reference>
<evidence type="ECO:0000259" key="9">
    <source>
        <dbReference type="PROSITE" id="PS51449"/>
    </source>
</evidence>
<dbReference type="SUPFAM" id="SSF102114">
    <property type="entry name" value="Radical SAM enzymes"/>
    <property type="match status" value="1"/>
</dbReference>
<organism evidence="11 12">
    <name type="scientific">Methylomarinovum tepidoasis</name>
    <dbReference type="NCBI Taxonomy" id="2840183"/>
    <lineage>
        <taxon>Bacteria</taxon>
        <taxon>Pseudomonadati</taxon>
        <taxon>Pseudomonadota</taxon>
        <taxon>Gammaproteobacteria</taxon>
        <taxon>Methylococcales</taxon>
        <taxon>Methylothermaceae</taxon>
        <taxon>Methylomarinovum</taxon>
    </lineage>
</organism>
<dbReference type="SFLD" id="SFLDG01082">
    <property type="entry name" value="B12-binding_domain_containing"/>
    <property type="match status" value="1"/>
</dbReference>
<dbReference type="InterPro" id="IPR006467">
    <property type="entry name" value="MiaB-like_bact"/>
</dbReference>
<dbReference type="Gene3D" id="3.80.30.20">
    <property type="entry name" value="tm_1862 like domain"/>
    <property type="match status" value="1"/>
</dbReference>
<dbReference type="InterPro" id="IPR005839">
    <property type="entry name" value="Methylthiotransferase"/>
</dbReference>
<dbReference type="EC" id="2.8.4.5" evidence="11"/>
<dbReference type="KEGG" id="meiy:MIN45_P0670"/>
<evidence type="ECO:0000256" key="2">
    <source>
        <dbReference type="ARBA" id="ARBA00022485"/>
    </source>
</evidence>
<comment type="cofactor">
    <cofactor evidence="1">
        <name>[4Fe-4S] cluster</name>
        <dbReference type="ChEBI" id="CHEBI:49883"/>
    </cofactor>
</comment>
<dbReference type="PANTHER" id="PTHR11918:SF45">
    <property type="entry name" value="THREONYLCARBAMOYLADENOSINE TRNA METHYLTHIOTRANSFERASE"/>
    <property type="match status" value="1"/>
</dbReference>
<dbReference type="PROSITE" id="PS01278">
    <property type="entry name" value="MTTASE_RADICAL"/>
    <property type="match status" value="1"/>
</dbReference>
<keyword evidence="4 11" id="KW-0808">Transferase</keyword>
<evidence type="ECO:0000256" key="5">
    <source>
        <dbReference type="ARBA" id="ARBA00022691"/>
    </source>
</evidence>
<dbReference type="SMART" id="SM00729">
    <property type="entry name" value="Elp3"/>
    <property type="match status" value="1"/>
</dbReference>
<dbReference type="EMBL" id="AP024718">
    <property type="protein sequence ID" value="BCX88301.1"/>
    <property type="molecule type" value="Genomic_DNA"/>
</dbReference>
<dbReference type="InterPro" id="IPR058240">
    <property type="entry name" value="rSAM_sf"/>
</dbReference>
<evidence type="ECO:0000256" key="6">
    <source>
        <dbReference type="ARBA" id="ARBA00022723"/>
    </source>
</evidence>
<dbReference type="InterPro" id="IPR013848">
    <property type="entry name" value="Methylthiotransferase_N"/>
</dbReference>
<keyword evidence="2" id="KW-0004">4Fe-4S</keyword>
<dbReference type="RefSeq" id="WP_286293405.1">
    <property type="nucleotide sequence ID" value="NZ_AP024718.1"/>
</dbReference>
<dbReference type="Pfam" id="PF00919">
    <property type="entry name" value="UPF0004"/>
    <property type="match status" value="1"/>
</dbReference>
<evidence type="ECO:0000256" key="1">
    <source>
        <dbReference type="ARBA" id="ARBA00001966"/>
    </source>
</evidence>
<dbReference type="SFLD" id="SFLDG01061">
    <property type="entry name" value="methylthiotransferase"/>
    <property type="match status" value="1"/>
</dbReference>
<dbReference type="Gene3D" id="3.40.50.12160">
    <property type="entry name" value="Methylthiotransferase, N-terminal domain"/>
    <property type="match status" value="1"/>
</dbReference>
<evidence type="ECO:0000256" key="3">
    <source>
        <dbReference type="ARBA" id="ARBA00022490"/>
    </source>
</evidence>
<dbReference type="SFLD" id="SFLDS00029">
    <property type="entry name" value="Radical_SAM"/>
    <property type="match status" value="1"/>
</dbReference>
<sequence length="422" mass="47325">MQVAFQTLGCRLNEAETEAWSRQFRAAGARVVPADRADVVVLNTCAVTGEAARKSRQWIRRLRRANPDARLVVSGCYASLRPEQVARELGVDLVVPNRDKDRLVELARQLLPAPATAAHEAPVFTRSRQRAFVKVQDGCRHRCTFCIVTVARGEERSRPVDEVVAEIQALRREGVQEAVLSGIHLGGYGSDLGSSLTALLRAVLERTDLPRLRLGSLEPWELGEDFFALFRDPRLMPHLHLPLQSGSDAVLKRMARRCRVADFRTLALTARRHRPDLVLTTDIIVGFPGETEADFQQTLALVEEIGFAHVHIFPYSPREGTAAAAFPHQVDEKTKKDRSRRLHRLAATLRHQVLEAWVGKTAAVLWERGEWHDGRRWFSGYTPHYLRVQMPAPEGTDLSNRIQTVRLAAVAPEGDRLVAEPV</sequence>
<dbReference type="GO" id="GO:0046872">
    <property type="term" value="F:metal ion binding"/>
    <property type="evidence" value="ECO:0007669"/>
    <property type="project" value="UniProtKB-KW"/>
</dbReference>
<accession>A0AAU9C8X6</accession>
<feature type="domain" description="MTTase N-terminal" evidence="9">
    <location>
        <begin position="1"/>
        <end position="112"/>
    </location>
</feature>
<dbReference type="InterPro" id="IPR007197">
    <property type="entry name" value="rSAM"/>
</dbReference>
<proteinExistence type="predicted"/>
<evidence type="ECO:0000256" key="4">
    <source>
        <dbReference type="ARBA" id="ARBA00022679"/>
    </source>
</evidence>
<dbReference type="GO" id="GO:0035598">
    <property type="term" value="F:tRNA (N(6)-L-threonylcarbamoyladenosine(37)-C(2))-methylthiotransferase activity"/>
    <property type="evidence" value="ECO:0007669"/>
    <property type="project" value="UniProtKB-EC"/>
</dbReference>
<dbReference type="NCBIfam" id="TIGR00089">
    <property type="entry name" value="MiaB/RimO family radical SAM methylthiotransferase"/>
    <property type="match status" value="1"/>
</dbReference>
<evidence type="ECO:0000313" key="11">
    <source>
        <dbReference type="EMBL" id="BCX88301.1"/>
    </source>
</evidence>
<evidence type="ECO:0000259" key="10">
    <source>
        <dbReference type="PROSITE" id="PS51918"/>
    </source>
</evidence>
<gene>
    <name evidence="11" type="ORF">MIN45_P0670</name>
</gene>
<dbReference type="PANTHER" id="PTHR11918">
    <property type="entry name" value="RADICAL SAM PROTEINS"/>
    <property type="match status" value="1"/>
</dbReference>
<dbReference type="FunFam" id="3.80.30.20:FF:000001">
    <property type="entry name" value="tRNA-2-methylthio-N(6)-dimethylallyladenosine synthase 2"/>
    <property type="match status" value="1"/>
</dbReference>
<dbReference type="Proteomes" id="UP001321450">
    <property type="component" value="Chromosome"/>
</dbReference>
<dbReference type="AlphaFoldDB" id="A0AAU9C8X6"/>
<dbReference type="CDD" id="cd01335">
    <property type="entry name" value="Radical_SAM"/>
    <property type="match status" value="1"/>
</dbReference>
<dbReference type="NCBIfam" id="TIGR01579">
    <property type="entry name" value="MiaB-like-C"/>
    <property type="match status" value="1"/>
</dbReference>
<feature type="domain" description="Radical SAM core" evidence="10">
    <location>
        <begin position="125"/>
        <end position="352"/>
    </location>
</feature>
<dbReference type="InterPro" id="IPR023404">
    <property type="entry name" value="rSAM_horseshoe"/>
</dbReference>
<dbReference type="InterPro" id="IPR006638">
    <property type="entry name" value="Elp3/MiaA/NifB-like_rSAM"/>
</dbReference>
<dbReference type="PROSITE" id="PS51449">
    <property type="entry name" value="MTTASE_N"/>
    <property type="match status" value="1"/>
</dbReference>
<dbReference type="Pfam" id="PF04055">
    <property type="entry name" value="Radical_SAM"/>
    <property type="match status" value="1"/>
</dbReference>
<keyword evidence="7" id="KW-0408">Iron</keyword>
<protein>
    <submittedName>
        <fullName evidence="11">Threonylcarbamoyladenosine tRNA methylthiotransferase MtaB</fullName>
        <ecNumber evidence="11">2.8.4.5</ecNumber>
    </submittedName>
</protein>
<name>A0AAU9C8X6_9GAMM</name>
<evidence type="ECO:0000256" key="7">
    <source>
        <dbReference type="ARBA" id="ARBA00023004"/>
    </source>
</evidence>
<keyword evidence="8" id="KW-0411">Iron-sulfur</keyword>
<dbReference type="GO" id="GO:0051539">
    <property type="term" value="F:4 iron, 4 sulfur cluster binding"/>
    <property type="evidence" value="ECO:0007669"/>
    <property type="project" value="UniProtKB-KW"/>
</dbReference>